<keyword evidence="2" id="KW-1185">Reference proteome</keyword>
<evidence type="ECO:0000313" key="2">
    <source>
        <dbReference type="Proteomes" id="UP000092445"/>
    </source>
</evidence>
<reference evidence="1" key="2">
    <citation type="submission" date="2020-05" db="UniProtKB">
        <authorList>
            <consortium name="EnsemblMetazoa"/>
        </authorList>
    </citation>
    <scope>IDENTIFICATION</scope>
    <source>
        <strain evidence="1">IAEA</strain>
    </source>
</reference>
<dbReference type="Proteomes" id="UP000092445">
    <property type="component" value="Unassembled WGS sequence"/>
</dbReference>
<organism evidence="1 2">
    <name type="scientific">Glossina pallidipes</name>
    <name type="common">Tsetse fly</name>
    <dbReference type="NCBI Taxonomy" id="7398"/>
    <lineage>
        <taxon>Eukaryota</taxon>
        <taxon>Metazoa</taxon>
        <taxon>Ecdysozoa</taxon>
        <taxon>Arthropoda</taxon>
        <taxon>Hexapoda</taxon>
        <taxon>Insecta</taxon>
        <taxon>Pterygota</taxon>
        <taxon>Neoptera</taxon>
        <taxon>Endopterygota</taxon>
        <taxon>Diptera</taxon>
        <taxon>Brachycera</taxon>
        <taxon>Muscomorpha</taxon>
        <taxon>Hippoboscoidea</taxon>
        <taxon>Glossinidae</taxon>
        <taxon>Glossina</taxon>
    </lineage>
</organism>
<name>A0A1B0AB37_GLOPL</name>
<sequence length="213" mass="24093">MTARNGVEYTNEAICLINNDVYKWAECLGDDGDDDGNACRMQAKHSLNILYGWQRIERSHRPSSSTNDKALNASVFPIYDRAFLYFLQIQNVVFNNTSYHIMLLFQTQTNATINSTHSDWRPGGLNKSALSTNLKTIRSKREVSLHSTPTRLVWLPFVFVTIAGHSRGGVREPELKLFLFCLLASNLLVPFNKRLSSIMDSSQIVDIVNPVPQ</sequence>
<proteinExistence type="predicted"/>
<protein>
    <submittedName>
        <fullName evidence="1">Uncharacterized protein</fullName>
    </submittedName>
</protein>
<reference evidence="2" key="1">
    <citation type="submission" date="2014-03" db="EMBL/GenBank/DDBJ databases">
        <authorList>
            <person name="Aksoy S."/>
            <person name="Warren W."/>
            <person name="Wilson R.K."/>
        </authorList>
    </citation>
    <scope>NUCLEOTIDE SEQUENCE [LARGE SCALE GENOMIC DNA]</scope>
    <source>
        <strain evidence="2">IAEA</strain>
    </source>
</reference>
<accession>A0A1B0AB37</accession>
<evidence type="ECO:0000313" key="1">
    <source>
        <dbReference type="EnsemblMetazoa" id="GPAI039870-PA"/>
    </source>
</evidence>
<dbReference type="VEuPathDB" id="VectorBase:GPAI039870"/>
<dbReference type="AlphaFoldDB" id="A0A1B0AB37"/>
<dbReference type="EnsemblMetazoa" id="GPAI039870-RA">
    <property type="protein sequence ID" value="GPAI039870-PA"/>
    <property type="gene ID" value="GPAI039870"/>
</dbReference>